<dbReference type="OrthoDB" id="9906136at2"/>
<feature type="compositionally biased region" description="Polar residues" evidence="1">
    <location>
        <begin position="90"/>
        <end position="115"/>
    </location>
</feature>
<evidence type="ECO:0000313" key="2">
    <source>
        <dbReference type="EMBL" id="RYU83256.1"/>
    </source>
</evidence>
<accession>A0A4Q5LEX2</accession>
<evidence type="ECO:0000256" key="1">
    <source>
        <dbReference type="SAM" id="MobiDB-lite"/>
    </source>
</evidence>
<name>A0A4Q5LEX2_9BACT</name>
<dbReference type="AlphaFoldDB" id="A0A4Q5LEX2"/>
<reference evidence="2 3" key="1">
    <citation type="submission" date="2019-02" db="EMBL/GenBank/DDBJ databases">
        <title>Bacterial novel species isolated from soil.</title>
        <authorList>
            <person name="Jung H.-Y."/>
        </authorList>
    </citation>
    <scope>NUCLEOTIDE SEQUENCE [LARGE SCALE GENOMIC DNA]</scope>
    <source>
        <strain evidence="2 3">1-3-3-3</strain>
    </source>
</reference>
<organism evidence="2 3">
    <name type="scientific">Hymenobacter persicinus</name>
    <dbReference type="NCBI Taxonomy" id="2025506"/>
    <lineage>
        <taxon>Bacteria</taxon>
        <taxon>Pseudomonadati</taxon>
        <taxon>Bacteroidota</taxon>
        <taxon>Cytophagia</taxon>
        <taxon>Cytophagales</taxon>
        <taxon>Hymenobacteraceae</taxon>
        <taxon>Hymenobacter</taxon>
    </lineage>
</organism>
<keyword evidence="3" id="KW-1185">Reference proteome</keyword>
<feature type="region of interest" description="Disordered" evidence="1">
    <location>
        <begin position="87"/>
        <end position="115"/>
    </location>
</feature>
<evidence type="ECO:0000313" key="3">
    <source>
        <dbReference type="Proteomes" id="UP000294155"/>
    </source>
</evidence>
<comment type="caution">
    <text evidence="2">The sequence shown here is derived from an EMBL/GenBank/DDBJ whole genome shotgun (WGS) entry which is preliminary data.</text>
</comment>
<dbReference type="RefSeq" id="WP_129919636.1">
    <property type="nucleotide sequence ID" value="NZ_SEWE01000004.1"/>
</dbReference>
<protein>
    <submittedName>
        <fullName evidence="2">Uncharacterized protein</fullName>
    </submittedName>
</protein>
<gene>
    <name evidence="2" type="ORF">EWM57_02925</name>
</gene>
<proteinExistence type="predicted"/>
<dbReference type="Proteomes" id="UP000294155">
    <property type="component" value="Unassembled WGS sequence"/>
</dbReference>
<dbReference type="EMBL" id="SEWE01000004">
    <property type="protein sequence ID" value="RYU83256.1"/>
    <property type="molecule type" value="Genomic_DNA"/>
</dbReference>
<sequence>MYLRVKADWVQPNLRAYLRQPGASTGFIGLNLPAGQNPALVEVGSAKSAFGAGQEVRFGIFTNDLPVKGPGSVVAELVRAGVVIAGPVTRDNTNPPRYDQGSQSAESNMTVTLPQ</sequence>